<proteinExistence type="predicted"/>
<organism evidence="2 3">
    <name type="scientific">Mucilaginibacter antarcticus</name>
    <dbReference type="NCBI Taxonomy" id="1855725"/>
    <lineage>
        <taxon>Bacteria</taxon>
        <taxon>Pseudomonadati</taxon>
        <taxon>Bacteroidota</taxon>
        <taxon>Sphingobacteriia</taxon>
        <taxon>Sphingobacteriales</taxon>
        <taxon>Sphingobacteriaceae</taxon>
        <taxon>Mucilaginibacter</taxon>
    </lineage>
</organism>
<evidence type="ECO:0000313" key="2">
    <source>
        <dbReference type="EMBL" id="MFD2866210.1"/>
    </source>
</evidence>
<dbReference type="RefSeq" id="WP_377129643.1">
    <property type="nucleotide sequence ID" value="NZ_JBHUHN010000001.1"/>
</dbReference>
<gene>
    <name evidence="2" type="ORF">ACFSYC_16045</name>
</gene>
<feature type="signal peptide" evidence="1">
    <location>
        <begin position="1"/>
        <end position="31"/>
    </location>
</feature>
<comment type="caution">
    <text evidence="2">The sequence shown here is derived from an EMBL/GenBank/DDBJ whole genome shotgun (WGS) entry which is preliminary data.</text>
</comment>
<name>A0ABW5XS12_9SPHI</name>
<accession>A0ABW5XS12</accession>
<dbReference type="Proteomes" id="UP001597601">
    <property type="component" value="Unassembled WGS sequence"/>
</dbReference>
<sequence>MVKSVLPKTQKAVVIFSVVVAAALSFCFCFAADADWLSWANRCLFQSFDATADSKLKKWELSINDESFIRLRKTYQTGKQEYFSFNLQRLEDMEYLGNTNGGTLKLKAKSDDIIVQTYNDKKGNVDTMASELNIPVKNIEPERLDSLKAAFDYFKTKSL</sequence>
<dbReference type="EMBL" id="JBHUON010000022">
    <property type="protein sequence ID" value="MFD2866210.1"/>
    <property type="molecule type" value="Genomic_DNA"/>
</dbReference>
<feature type="chain" id="PRO_5045655387" description="Lipocalin-like protein" evidence="1">
    <location>
        <begin position="32"/>
        <end position="159"/>
    </location>
</feature>
<evidence type="ECO:0008006" key="4">
    <source>
        <dbReference type="Google" id="ProtNLM"/>
    </source>
</evidence>
<keyword evidence="3" id="KW-1185">Reference proteome</keyword>
<evidence type="ECO:0000256" key="1">
    <source>
        <dbReference type="SAM" id="SignalP"/>
    </source>
</evidence>
<evidence type="ECO:0000313" key="3">
    <source>
        <dbReference type="Proteomes" id="UP001597601"/>
    </source>
</evidence>
<reference evidence="3" key="1">
    <citation type="journal article" date="2019" name="Int. J. Syst. Evol. Microbiol.">
        <title>The Global Catalogue of Microorganisms (GCM) 10K type strain sequencing project: providing services to taxonomists for standard genome sequencing and annotation.</title>
        <authorList>
            <consortium name="The Broad Institute Genomics Platform"/>
            <consortium name="The Broad Institute Genome Sequencing Center for Infectious Disease"/>
            <person name="Wu L."/>
            <person name="Ma J."/>
        </authorList>
    </citation>
    <scope>NUCLEOTIDE SEQUENCE [LARGE SCALE GENOMIC DNA]</scope>
    <source>
        <strain evidence="3">KCTC 52232</strain>
    </source>
</reference>
<protein>
    <recommendedName>
        <fullName evidence="4">Lipocalin-like protein</fullName>
    </recommendedName>
</protein>
<keyword evidence="1" id="KW-0732">Signal</keyword>